<evidence type="ECO:0000313" key="1">
    <source>
        <dbReference type="EMBL" id="WPX97483.1"/>
    </source>
</evidence>
<dbReference type="RefSeq" id="WP_236869650.1">
    <property type="nucleotide sequence ID" value="NZ_CP110822.1"/>
</dbReference>
<gene>
    <name evidence="1" type="ORF">Bandiella_01645</name>
</gene>
<sequence>MKKYILIATMAVLSSCASIDDKKDVPNYQKAVADESVYNELDQLYLAGDVKGVFAKFQSIDNPNTLLSASYWIRDVTKQSDDSRYMYLYATTLLRMLDIKNIDKQSKEEFKETAALSFYAGRYIMLIDAERCQEEISRMALLMNMEFEIEEEILKIMNNFSKEKQEKIGQMALQIEENKKKRKKQGWICKQSREYLSRYRAQDPDCNDCTIQKNGKITNIIFPEKSSLIKYKSDKDWLQKRNEMRNALAGTKN</sequence>
<evidence type="ECO:0008006" key="3">
    <source>
        <dbReference type="Google" id="ProtNLM"/>
    </source>
</evidence>
<dbReference type="EMBL" id="CP110822">
    <property type="protein sequence ID" value="WPX97483.1"/>
    <property type="molecule type" value="Genomic_DNA"/>
</dbReference>
<dbReference type="Proteomes" id="UP001327219">
    <property type="component" value="Plasmid unnamed2"/>
</dbReference>
<reference evidence="1 2" key="1">
    <citation type="submission" date="2022-11" db="EMBL/GenBank/DDBJ databases">
        <title>Host association and intracellularity evolved multiple times independently in the Rickettsiales.</title>
        <authorList>
            <person name="Castelli M."/>
            <person name="Nardi T."/>
            <person name="Gammuto L."/>
            <person name="Bellinzona G."/>
            <person name="Sabaneyeva E."/>
            <person name="Potekhin A."/>
            <person name="Serra V."/>
            <person name="Petroni G."/>
            <person name="Sassera D."/>
        </authorList>
    </citation>
    <scope>NUCLEOTIDE SEQUENCE [LARGE SCALE GENOMIC DNA]</scope>
    <source>
        <strain evidence="1 2">NDG2</strain>
        <plasmid evidence="1 2">unnamed2</plasmid>
    </source>
</reference>
<keyword evidence="2" id="KW-1185">Reference proteome</keyword>
<accession>A0ABZ0US16</accession>
<keyword evidence="1" id="KW-0614">Plasmid</keyword>
<evidence type="ECO:0000313" key="2">
    <source>
        <dbReference type="Proteomes" id="UP001327219"/>
    </source>
</evidence>
<organism evidence="1 2">
    <name type="scientific">Candidatus Bandiella euplotis</name>
    <dbReference type="NCBI Taxonomy" id="1664265"/>
    <lineage>
        <taxon>Bacteria</taxon>
        <taxon>Pseudomonadati</taxon>
        <taxon>Pseudomonadota</taxon>
        <taxon>Alphaproteobacteria</taxon>
        <taxon>Rickettsiales</taxon>
        <taxon>Candidatus Midichloriaceae</taxon>
        <taxon>Candidatus Bandiella</taxon>
    </lineage>
</organism>
<protein>
    <recommendedName>
        <fullName evidence="3">Lipoprotein</fullName>
    </recommendedName>
</protein>
<dbReference type="PROSITE" id="PS51257">
    <property type="entry name" value="PROKAR_LIPOPROTEIN"/>
    <property type="match status" value="1"/>
</dbReference>
<name>A0ABZ0US16_9RICK</name>
<geneLocation type="plasmid" evidence="1 2">
    <name>unnamed2</name>
</geneLocation>
<proteinExistence type="predicted"/>